<evidence type="ECO:0000313" key="2">
    <source>
        <dbReference type="EMBL" id="PNX56790.1"/>
    </source>
</evidence>
<sequence length="21" mass="2102">VGKVVTEDVEKRDPGSGSGEG</sequence>
<gene>
    <name evidence="2" type="ORF">L195_g058378</name>
</gene>
<reference evidence="2 3" key="1">
    <citation type="journal article" date="2014" name="Am. J. Bot.">
        <title>Genome assembly and annotation for red clover (Trifolium pratense; Fabaceae).</title>
        <authorList>
            <person name="Istvanek J."/>
            <person name="Jaros M."/>
            <person name="Krenek A."/>
            <person name="Repkova J."/>
        </authorList>
    </citation>
    <scope>NUCLEOTIDE SEQUENCE [LARGE SCALE GENOMIC DNA]</scope>
    <source>
        <strain evidence="3">cv. Tatra</strain>
        <tissue evidence="2">Young leaves</tissue>
    </source>
</reference>
<evidence type="ECO:0000256" key="1">
    <source>
        <dbReference type="SAM" id="MobiDB-lite"/>
    </source>
</evidence>
<dbReference type="Proteomes" id="UP000236291">
    <property type="component" value="Unassembled WGS sequence"/>
</dbReference>
<feature type="region of interest" description="Disordered" evidence="1">
    <location>
        <begin position="1"/>
        <end position="21"/>
    </location>
</feature>
<dbReference type="AlphaFoldDB" id="A0A2K3JRY8"/>
<comment type="caution">
    <text evidence="2">The sequence shown here is derived from an EMBL/GenBank/DDBJ whole genome shotgun (WGS) entry which is preliminary data.</text>
</comment>
<protein>
    <submittedName>
        <fullName evidence="2">Uncharacterized protein</fullName>
    </submittedName>
</protein>
<reference evidence="2 3" key="2">
    <citation type="journal article" date="2017" name="Front. Plant Sci.">
        <title>Gene Classification and Mining of Molecular Markers Useful in Red Clover (Trifolium pratense) Breeding.</title>
        <authorList>
            <person name="Istvanek J."/>
            <person name="Dluhosova J."/>
            <person name="Dluhos P."/>
            <person name="Patkova L."/>
            <person name="Nedelnik J."/>
            <person name="Repkova J."/>
        </authorList>
    </citation>
    <scope>NUCLEOTIDE SEQUENCE [LARGE SCALE GENOMIC DNA]</scope>
    <source>
        <strain evidence="3">cv. Tatra</strain>
        <tissue evidence="2">Young leaves</tissue>
    </source>
</reference>
<name>A0A2K3JRY8_TRIPR</name>
<dbReference type="EMBL" id="ASHM01120881">
    <property type="protein sequence ID" value="PNX56790.1"/>
    <property type="molecule type" value="Genomic_DNA"/>
</dbReference>
<evidence type="ECO:0000313" key="3">
    <source>
        <dbReference type="Proteomes" id="UP000236291"/>
    </source>
</evidence>
<accession>A0A2K3JRY8</accession>
<proteinExistence type="predicted"/>
<organism evidence="2 3">
    <name type="scientific">Trifolium pratense</name>
    <name type="common">Red clover</name>
    <dbReference type="NCBI Taxonomy" id="57577"/>
    <lineage>
        <taxon>Eukaryota</taxon>
        <taxon>Viridiplantae</taxon>
        <taxon>Streptophyta</taxon>
        <taxon>Embryophyta</taxon>
        <taxon>Tracheophyta</taxon>
        <taxon>Spermatophyta</taxon>
        <taxon>Magnoliopsida</taxon>
        <taxon>eudicotyledons</taxon>
        <taxon>Gunneridae</taxon>
        <taxon>Pentapetalae</taxon>
        <taxon>rosids</taxon>
        <taxon>fabids</taxon>
        <taxon>Fabales</taxon>
        <taxon>Fabaceae</taxon>
        <taxon>Papilionoideae</taxon>
        <taxon>50 kb inversion clade</taxon>
        <taxon>NPAAA clade</taxon>
        <taxon>Hologalegina</taxon>
        <taxon>IRL clade</taxon>
        <taxon>Trifolieae</taxon>
        <taxon>Trifolium</taxon>
    </lineage>
</organism>
<feature type="compositionally biased region" description="Basic and acidic residues" evidence="1">
    <location>
        <begin position="1"/>
        <end position="14"/>
    </location>
</feature>
<feature type="non-terminal residue" evidence="2">
    <location>
        <position position="1"/>
    </location>
</feature>